<dbReference type="Gene3D" id="3.40.50.1820">
    <property type="entry name" value="alpha/beta hydrolase"/>
    <property type="match status" value="1"/>
</dbReference>
<gene>
    <name evidence="2" type="ORF">JAAARDRAFT_31292</name>
</gene>
<feature type="transmembrane region" description="Helical" evidence="1">
    <location>
        <begin position="24"/>
        <end position="51"/>
    </location>
</feature>
<evidence type="ECO:0008006" key="4">
    <source>
        <dbReference type="Google" id="ProtNLM"/>
    </source>
</evidence>
<dbReference type="EMBL" id="KL197712">
    <property type="protein sequence ID" value="KDQ61819.1"/>
    <property type="molecule type" value="Genomic_DNA"/>
</dbReference>
<organism evidence="2 3">
    <name type="scientific">Jaapia argillacea MUCL 33604</name>
    <dbReference type="NCBI Taxonomy" id="933084"/>
    <lineage>
        <taxon>Eukaryota</taxon>
        <taxon>Fungi</taxon>
        <taxon>Dikarya</taxon>
        <taxon>Basidiomycota</taxon>
        <taxon>Agaricomycotina</taxon>
        <taxon>Agaricomycetes</taxon>
        <taxon>Agaricomycetidae</taxon>
        <taxon>Jaapiales</taxon>
        <taxon>Jaapiaceae</taxon>
        <taxon>Jaapia</taxon>
    </lineage>
</organism>
<evidence type="ECO:0000256" key="1">
    <source>
        <dbReference type="SAM" id="Phobius"/>
    </source>
</evidence>
<keyword evidence="1" id="KW-0812">Transmembrane</keyword>
<dbReference type="SUPFAM" id="SSF53474">
    <property type="entry name" value="alpha/beta-Hydrolases"/>
    <property type="match status" value="1"/>
</dbReference>
<dbReference type="PANTHER" id="PTHR37471">
    <property type="entry name" value="UNNAMED PRODUCT"/>
    <property type="match status" value="1"/>
</dbReference>
<protein>
    <recommendedName>
        <fullName evidence="4">AB hydrolase-1 domain-containing protein</fullName>
    </recommendedName>
</protein>
<evidence type="ECO:0000313" key="2">
    <source>
        <dbReference type="EMBL" id="KDQ61819.1"/>
    </source>
</evidence>
<dbReference type="InParanoid" id="A0A067Q493"/>
<reference evidence="3" key="1">
    <citation type="journal article" date="2014" name="Proc. Natl. Acad. Sci. U.S.A.">
        <title>Extensive sampling of basidiomycete genomes demonstrates inadequacy of the white-rot/brown-rot paradigm for wood decay fungi.</title>
        <authorList>
            <person name="Riley R."/>
            <person name="Salamov A.A."/>
            <person name="Brown D.W."/>
            <person name="Nagy L.G."/>
            <person name="Floudas D."/>
            <person name="Held B.W."/>
            <person name="Levasseur A."/>
            <person name="Lombard V."/>
            <person name="Morin E."/>
            <person name="Otillar R."/>
            <person name="Lindquist E.A."/>
            <person name="Sun H."/>
            <person name="LaButti K.M."/>
            <person name="Schmutz J."/>
            <person name="Jabbour D."/>
            <person name="Luo H."/>
            <person name="Baker S.E."/>
            <person name="Pisabarro A.G."/>
            <person name="Walton J.D."/>
            <person name="Blanchette R.A."/>
            <person name="Henrissat B."/>
            <person name="Martin F."/>
            <person name="Cullen D."/>
            <person name="Hibbett D.S."/>
            <person name="Grigoriev I.V."/>
        </authorList>
    </citation>
    <scope>NUCLEOTIDE SEQUENCE [LARGE SCALE GENOMIC DNA]</scope>
    <source>
        <strain evidence="3">MUCL 33604</strain>
    </source>
</reference>
<dbReference type="PANTHER" id="PTHR37471:SF1">
    <property type="entry name" value="AB HYDROLASE-1 DOMAIN-CONTAINING PROTEIN"/>
    <property type="match status" value="1"/>
</dbReference>
<evidence type="ECO:0000313" key="3">
    <source>
        <dbReference type="Proteomes" id="UP000027265"/>
    </source>
</evidence>
<dbReference type="Proteomes" id="UP000027265">
    <property type="component" value="Unassembled WGS sequence"/>
</dbReference>
<dbReference type="HOGENOM" id="CLU_028357_0_0_1"/>
<dbReference type="InterPro" id="IPR029058">
    <property type="entry name" value="AB_hydrolase_fold"/>
</dbReference>
<keyword evidence="1" id="KW-1133">Transmembrane helix</keyword>
<keyword evidence="1" id="KW-0472">Membrane</keyword>
<name>A0A067Q493_9AGAM</name>
<proteinExistence type="predicted"/>
<dbReference type="AlphaFoldDB" id="A0A067Q493"/>
<keyword evidence="3" id="KW-1185">Reference proteome</keyword>
<sequence>MSQSTLDGDLSEQPAPPPRRYLSFYIVLIFAVIPLWSIVPLSWAFLVYVIWSGAVGSLSWRARGLFVLSLCEALFSIYHFHLTEQIAASVPPASTDIAELQAAYHRVLQAGLTFPLEDGHEQAALLELEKPCLDRLDYHDPRAVAFRNRMRSWFRKAPWSQIRRREFYAWLHWTIFNALLPPAHLLSEAHKAILDEFVEKIEKRSGSTIPNGSNPAVQPVLVTLDPVNVYLRPFVWYVAVWVFNRVVKAWFVYRWGAVHGSYKGLEYLLHIPRNWSPTCDPLPVVFIHGLGVGLAQYKIFISGLLRSLRDRPLLIVLQPHISQDIFHERFLRPMGRHEMADCLAGLVRELGWVEQEGNGEEGDLSGEESGRWREGRRGVTLLSHSNGSYVHSWMVKAYPRMVARSCFADPITFCSWENEACYNFLYRPCSTGIELFMRYFTGTEVGVANLLQRHFDWNSNLLWFEEIPNARDPTKTMFLLGGKDVIVDSEVRFFSYSLFCSTQSDIFMLNVLKDGEEIPFVSWG</sequence>
<accession>A0A067Q493</accession>
<dbReference type="OrthoDB" id="6431331at2759"/>
<dbReference type="STRING" id="933084.A0A067Q493"/>